<dbReference type="EMBL" id="JAKNID010000046">
    <property type="protein sequence ID" value="MCG4565708.1"/>
    <property type="molecule type" value="Genomic_DNA"/>
</dbReference>
<gene>
    <name evidence="1" type="ORF">L0P62_09635</name>
</gene>
<reference evidence="1" key="1">
    <citation type="submission" date="2022-01" db="EMBL/GenBank/DDBJ databases">
        <title>Collection of gut derived symbiotic bacterial strains cultured from healthy donors.</title>
        <authorList>
            <person name="Lin H."/>
            <person name="Kohout C."/>
            <person name="Waligurski E."/>
            <person name="Pamer E.G."/>
        </authorList>
    </citation>
    <scope>NUCLEOTIDE SEQUENCE</scope>
    <source>
        <strain evidence="1">MSK.14.39</strain>
    </source>
</reference>
<keyword evidence="2" id="KW-1185">Reference proteome</keyword>
<protein>
    <submittedName>
        <fullName evidence="1">L-erythro-3,5-diaminohexanoate dehydrogenase</fullName>
    </submittedName>
</protein>
<feature type="non-terminal residue" evidence="1">
    <location>
        <position position="1"/>
    </location>
</feature>
<sequence length="56" mass="6068">FSMATSFTKAALGAEGVGKDVEMVVGNGYTKGHAEISLQIMRESKALRDIFEKLYA</sequence>
<dbReference type="AlphaFoldDB" id="A0A9Q4AD56"/>
<accession>A0A9Q4AD56</accession>
<name>A0A9Q4AD56_9FIRM</name>
<proteinExistence type="predicted"/>
<organism evidence="1 2">
    <name type="scientific">Anaerosalibacter bizertensis</name>
    <dbReference type="NCBI Taxonomy" id="932217"/>
    <lineage>
        <taxon>Bacteria</taxon>
        <taxon>Bacillati</taxon>
        <taxon>Bacillota</taxon>
        <taxon>Tissierellia</taxon>
        <taxon>Tissierellales</taxon>
        <taxon>Sporanaerobacteraceae</taxon>
        <taxon>Anaerosalibacter</taxon>
    </lineage>
</organism>
<evidence type="ECO:0000313" key="2">
    <source>
        <dbReference type="Proteomes" id="UP001108123"/>
    </source>
</evidence>
<comment type="caution">
    <text evidence="1">The sequence shown here is derived from an EMBL/GenBank/DDBJ whole genome shotgun (WGS) entry which is preliminary data.</text>
</comment>
<dbReference type="Proteomes" id="UP001108123">
    <property type="component" value="Unassembled WGS sequence"/>
</dbReference>
<evidence type="ECO:0000313" key="1">
    <source>
        <dbReference type="EMBL" id="MCG4565708.1"/>
    </source>
</evidence>